<sequence length="460" mass="49090">MANVKETNQWVDGIYQLEKTDDVIGGEDGIDNRQAIQLASRTTFLKNHVEDLETGKKAAGKAIKLNTARTINIDGDAEGHAEFDGSENVTMTLTQKESGIKAGSYRQVTVDAKGRVTDGNNPTTLAGYEITDAASISYVEKFEAWVQDSLSNKAGGKGIILNWDEREGQPTWLHGGNSPGNCALYNPSNFAVRHAGTAGNATNADTAQVTFKINNGADHMAFNWHDPGGQTTYVWGSDNSNSARLSATKNLRVGHADTAGNAALWCGYGYRYEENPGQIPYYVLGVTATSKGQISIYNVSNLLAGKEDRFPAGTRMPFAQAAAPTGWTQVNDDSTNNRMLRVVNGGGGGTGGDHDPVINNVVPAHTHSFTTGVESADHTHYIQDPGHVHSVPVRARGSTGAGFSDSGDRITYTGYSNAAVTGIWNSGISANHTHSGSTDNGSSQTNWQARYIDMIICAKN</sequence>
<accession>A0A2S9GTD6</accession>
<reference evidence="1 2" key="1">
    <citation type="submission" date="2018-02" db="EMBL/GenBank/DDBJ databases">
        <title>Solimicrobium silvestre gen. nov., sp. nov., isolated from alpine forest soil.</title>
        <authorList>
            <person name="Margesin R."/>
            <person name="Albuquerque L."/>
            <person name="Zhang D.-C."/>
            <person name="Froufe H.J.C."/>
            <person name="Severino R."/>
            <person name="Roxo I."/>
            <person name="Egas C."/>
            <person name="Da Costa M.S."/>
        </authorList>
    </citation>
    <scope>NUCLEOTIDE SEQUENCE [LARGE SCALE GENOMIC DNA]</scope>
    <source>
        <strain evidence="1 2">S20-91</strain>
    </source>
</reference>
<protein>
    <recommendedName>
        <fullName evidence="3">Tail fiber protein</fullName>
    </recommendedName>
</protein>
<dbReference type="OrthoDB" id="9810174at2"/>
<name>A0A2S9GTD6_9BURK</name>
<comment type="caution">
    <text evidence="1">The sequence shown here is derived from an EMBL/GenBank/DDBJ whole genome shotgun (WGS) entry which is preliminary data.</text>
</comment>
<dbReference type="AlphaFoldDB" id="A0A2S9GTD6"/>
<dbReference type="Proteomes" id="UP000237839">
    <property type="component" value="Unassembled WGS sequence"/>
</dbReference>
<gene>
    <name evidence="1" type="ORF">S2091_4273</name>
</gene>
<evidence type="ECO:0000313" key="2">
    <source>
        <dbReference type="Proteomes" id="UP000237839"/>
    </source>
</evidence>
<dbReference type="RefSeq" id="WP_105534005.1">
    <property type="nucleotide sequence ID" value="NZ_PUGF01000031.1"/>
</dbReference>
<proteinExistence type="predicted"/>
<evidence type="ECO:0008006" key="3">
    <source>
        <dbReference type="Google" id="ProtNLM"/>
    </source>
</evidence>
<dbReference type="EMBL" id="PUGF01000031">
    <property type="protein sequence ID" value="PRC90977.1"/>
    <property type="molecule type" value="Genomic_DNA"/>
</dbReference>
<organism evidence="1 2">
    <name type="scientific">Solimicrobium silvestre</name>
    <dbReference type="NCBI Taxonomy" id="2099400"/>
    <lineage>
        <taxon>Bacteria</taxon>
        <taxon>Pseudomonadati</taxon>
        <taxon>Pseudomonadota</taxon>
        <taxon>Betaproteobacteria</taxon>
        <taxon>Burkholderiales</taxon>
        <taxon>Oxalobacteraceae</taxon>
        <taxon>Solimicrobium</taxon>
    </lineage>
</organism>
<keyword evidence="2" id="KW-1185">Reference proteome</keyword>
<evidence type="ECO:0000313" key="1">
    <source>
        <dbReference type="EMBL" id="PRC90977.1"/>
    </source>
</evidence>